<dbReference type="eggNOG" id="ENOG5031TRJ">
    <property type="taxonomic scope" value="Bacteria"/>
</dbReference>
<evidence type="ECO:0000313" key="1">
    <source>
        <dbReference type="EMBL" id="EKF23107.1"/>
    </source>
</evidence>
<keyword evidence="2" id="KW-1185">Reference proteome</keyword>
<dbReference type="InterPro" id="IPR036388">
    <property type="entry name" value="WH-like_DNA-bd_sf"/>
</dbReference>
<dbReference type="PROSITE" id="PS50921">
    <property type="entry name" value="ANTAR"/>
    <property type="match status" value="1"/>
</dbReference>
<gene>
    <name evidence="1" type="ORF">C731_2864</name>
</gene>
<protein>
    <submittedName>
        <fullName evidence="1">ANTAR domain protein</fullName>
    </submittedName>
</protein>
<comment type="caution">
    <text evidence="1">The sequence shown here is derived from an EMBL/GenBank/DDBJ whole genome shotgun (WGS) entry which is preliminary data.</text>
</comment>
<sequence>MLADMSYHSRQAHDTSRKVIDTAIGVLVGLRGCSTDEAFAELVHVVHRTGIGLGRIATGLVALASGTATTTGADVDAFTAWGELIERRGSRPTEPSAATPGGVGR</sequence>
<dbReference type="EMBL" id="AMRA01000080">
    <property type="protein sequence ID" value="EKF23107.1"/>
    <property type="molecule type" value="Genomic_DNA"/>
</dbReference>
<dbReference type="Gene3D" id="1.10.10.10">
    <property type="entry name" value="Winged helix-like DNA-binding domain superfamily/Winged helix DNA-binding domain"/>
    <property type="match status" value="1"/>
</dbReference>
<dbReference type="Proteomes" id="UP000006265">
    <property type="component" value="Unassembled WGS sequence"/>
</dbReference>
<evidence type="ECO:0000313" key="2">
    <source>
        <dbReference type="Proteomes" id="UP000006265"/>
    </source>
</evidence>
<dbReference type="GO" id="GO:0003723">
    <property type="term" value="F:RNA binding"/>
    <property type="evidence" value="ECO:0007669"/>
    <property type="project" value="InterPro"/>
</dbReference>
<reference evidence="1 2" key="1">
    <citation type="journal article" date="2012" name="J. Bacteriol.">
        <title>Genome sequence of Mycobacterium hassiacum DSM 44199, a rare source of heat-stable mycobacterial proteins.</title>
        <authorList>
            <person name="Tiago I."/>
            <person name="Maranha A."/>
            <person name="Mendes V."/>
            <person name="Alarico S."/>
            <person name="Moynihan P.J."/>
            <person name="Clarke A.J."/>
            <person name="Macedo-Ribeiro S."/>
            <person name="Pereira P.J."/>
            <person name="Empadinhas N."/>
        </authorList>
    </citation>
    <scope>NUCLEOTIDE SEQUENCE [LARGE SCALE GENOMIC DNA]</scope>
    <source>
        <strain evidence="2">DSM 44199 / CIP 105218 / JCM 12690 / 3849</strain>
    </source>
</reference>
<dbReference type="SMART" id="SM01012">
    <property type="entry name" value="ANTAR"/>
    <property type="match status" value="1"/>
</dbReference>
<name>K5BEL3_MYCHD</name>
<dbReference type="AlphaFoldDB" id="K5BEL3"/>
<dbReference type="InterPro" id="IPR005561">
    <property type="entry name" value="ANTAR"/>
</dbReference>
<organism evidence="1 2">
    <name type="scientific">Mycolicibacterium hassiacum (strain DSM 44199 / CIP 105218 / JCM 12690 / 3849)</name>
    <name type="common">Mycobacterium hassiacum</name>
    <dbReference type="NCBI Taxonomy" id="1122247"/>
    <lineage>
        <taxon>Bacteria</taxon>
        <taxon>Bacillati</taxon>
        <taxon>Actinomycetota</taxon>
        <taxon>Actinomycetes</taxon>
        <taxon>Mycobacteriales</taxon>
        <taxon>Mycobacteriaceae</taxon>
        <taxon>Mycolicibacterium</taxon>
    </lineage>
</organism>
<dbReference type="Pfam" id="PF03861">
    <property type="entry name" value="ANTAR"/>
    <property type="match status" value="1"/>
</dbReference>
<accession>K5BEL3</accession>
<proteinExistence type="predicted"/>
<dbReference type="PATRIC" id="fig|1122247.3.peg.2748"/>